<proteinExistence type="predicted"/>
<feature type="compositionally biased region" description="Low complexity" evidence="2">
    <location>
        <begin position="357"/>
        <end position="377"/>
    </location>
</feature>
<gene>
    <name evidence="4" type="ORF">SPIL2461_LOCUS15140</name>
</gene>
<dbReference type="OrthoDB" id="442766at2759"/>
<feature type="domain" description="PDZ" evidence="3">
    <location>
        <begin position="11"/>
        <end position="80"/>
    </location>
</feature>
<feature type="non-terminal residue" evidence="4">
    <location>
        <position position="837"/>
    </location>
</feature>
<feature type="compositionally biased region" description="Polar residues" evidence="2">
    <location>
        <begin position="322"/>
        <end position="335"/>
    </location>
</feature>
<dbReference type="Proteomes" id="UP000649617">
    <property type="component" value="Unassembled WGS sequence"/>
</dbReference>
<sequence>VFQVVASEDVGKLGLVFMSLPPGHIEVKSVSAGSWAADQDIVTGDLLVEAQGRDLESVSDEDFRDFTQQRPLTLVFLASDPDVQSKRLARIAAAEAAKAQAAAEAEAAKAKAAAEAEAAKAKAAKAKAAADVAKAKAAAEAEAAKAKEAAEMAKAKAAAEVKAAEEAKAAAEAEAAETKAAAAAASKAAAAQTATEKPAEKLHVEAAKPAQTPKTLQAGKDDPSPAPARVKSPDPTQASRPAPAAPPNSGPTSHAADGAEPALESLEVQPAPPAASAQVDMPMSPKPEGITESTPTEAAKPRLQEVPAKETMKHTESKEALETSQHSQQRQSADKTTGLEHQPLQPTHSEPVPQQIPSRRSNSSVVSPQPSIPEPISLHSVEPGANQLADELAASQAKLRTAQVERAALQDEAAASRGIIKQLRSELKEARRAQRDPEGGEEAWGGRGSRSSQASDSMVRQVEVSEQRLQEELDETRGELEAANQRNKKMNGSSGQRDQLVGRHPGTEMEELEATMKKVKAKGLEASGAGNVPGLRMEQAVVRGLQRQLVEETVNAGHQASESQESAIESVRTELRIEKAAMRAFHRTAGSDVESTVEQAMQQREDLKQSLVRAENAAVRGLRRRNDEARRMTLQLEDPLVQEANAIRSAIPQEEETLEFLSERLRNVEEATAAMVEGNLGRDAFQLVAKAQGFEAAETTAARALAEEAQALAHAEAARNELRDSDLYAVRVELNRERTLRLKAVDEHAELARKLAESPSPSMTAALGEASKPTPAIQAAASSPVLSAQPSGPQPQQLTTSSKPYLREPYWWLVGNDYRGIESLYYPYSDSFWEYIQ</sequence>
<dbReference type="SUPFAM" id="SSF50156">
    <property type="entry name" value="PDZ domain-like"/>
    <property type="match status" value="1"/>
</dbReference>
<dbReference type="InterPro" id="IPR036034">
    <property type="entry name" value="PDZ_sf"/>
</dbReference>
<evidence type="ECO:0000256" key="2">
    <source>
        <dbReference type="SAM" id="MobiDB-lite"/>
    </source>
</evidence>
<name>A0A812UGH5_SYMPI</name>
<evidence type="ECO:0000259" key="3">
    <source>
        <dbReference type="SMART" id="SM00228"/>
    </source>
</evidence>
<dbReference type="InterPro" id="IPR001478">
    <property type="entry name" value="PDZ"/>
</dbReference>
<dbReference type="AlphaFoldDB" id="A0A812UGH5"/>
<feature type="region of interest" description="Disordered" evidence="2">
    <location>
        <begin position="206"/>
        <end position="384"/>
    </location>
</feature>
<evidence type="ECO:0000313" key="4">
    <source>
        <dbReference type="EMBL" id="CAE7564810.1"/>
    </source>
</evidence>
<feature type="compositionally biased region" description="Basic and acidic residues" evidence="2">
    <location>
        <begin position="299"/>
        <end position="321"/>
    </location>
</feature>
<feature type="compositionally biased region" description="Basic and acidic residues" evidence="2">
    <location>
        <begin position="463"/>
        <end position="480"/>
    </location>
</feature>
<evidence type="ECO:0000256" key="1">
    <source>
        <dbReference type="SAM" id="Coils"/>
    </source>
</evidence>
<protein>
    <recommendedName>
        <fullName evidence="3">PDZ domain-containing protein</fullName>
    </recommendedName>
</protein>
<dbReference type="EMBL" id="CAJNIZ010036336">
    <property type="protein sequence ID" value="CAE7564810.1"/>
    <property type="molecule type" value="Genomic_DNA"/>
</dbReference>
<feature type="compositionally biased region" description="Polar residues" evidence="2">
    <location>
        <begin position="449"/>
        <end position="458"/>
    </location>
</feature>
<keyword evidence="5" id="KW-1185">Reference proteome</keyword>
<feature type="compositionally biased region" description="Polar residues" evidence="2">
    <location>
        <begin position="780"/>
        <end position="801"/>
    </location>
</feature>
<evidence type="ECO:0000313" key="5">
    <source>
        <dbReference type="Proteomes" id="UP000649617"/>
    </source>
</evidence>
<organism evidence="4 5">
    <name type="scientific">Symbiodinium pilosum</name>
    <name type="common">Dinoflagellate</name>
    <dbReference type="NCBI Taxonomy" id="2952"/>
    <lineage>
        <taxon>Eukaryota</taxon>
        <taxon>Sar</taxon>
        <taxon>Alveolata</taxon>
        <taxon>Dinophyceae</taxon>
        <taxon>Suessiales</taxon>
        <taxon>Symbiodiniaceae</taxon>
        <taxon>Symbiodinium</taxon>
    </lineage>
</organism>
<feature type="coiled-coil region" evidence="1">
    <location>
        <begin position="91"/>
        <end position="188"/>
    </location>
</feature>
<keyword evidence="1" id="KW-0175">Coiled coil</keyword>
<reference evidence="4" key="1">
    <citation type="submission" date="2021-02" db="EMBL/GenBank/DDBJ databases">
        <authorList>
            <person name="Dougan E. K."/>
            <person name="Rhodes N."/>
            <person name="Thang M."/>
            <person name="Chan C."/>
        </authorList>
    </citation>
    <scope>NUCLEOTIDE SEQUENCE</scope>
</reference>
<accession>A0A812UGH5</accession>
<comment type="caution">
    <text evidence="4">The sequence shown here is derived from an EMBL/GenBank/DDBJ whole genome shotgun (WGS) entry which is preliminary data.</text>
</comment>
<feature type="region of interest" description="Disordered" evidence="2">
    <location>
        <begin position="753"/>
        <end position="801"/>
    </location>
</feature>
<dbReference type="SMART" id="SM00228">
    <property type="entry name" value="PDZ"/>
    <property type="match status" value="1"/>
</dbReference>
<feature type="region of interest" description="Disordered" evidence="2">
    <location>
        <begin position="427"/>
        <end position="503"/>
    </location>
</feature>
<feature type="compositionally biased region" description="Basic and acidic residues" evidence="2">
    <location>
        <begin position="427"/>
        <end position="438"/>
    </location>
</feature>